<feature type="domain" description="HP" evidence="1">
    <location>
        <begin position="260"/>
        <end position="293"/>
    </location>
</feature>
<dbReference type="Proteomes" id="UP000657918">
    <property type="component" value="Unassembled WGS sequence"/>
</dbReference>
<dbReference type="EMBL" id="JADGMS010000015">
    <property type="protein sequence ID" value="KAF9667588.1"/>
    <property type="molecule type" value="Genomic_DNA"/>
</dbReference>
<dbReference type="SMART" id="SM00153">
    <property type="entry name" value="VHP"/>
    <property type="match status" value="1"/>
</dbReference>
<dbReference type="InterPro" id="IPR003128">
    <property type="entry name" value="Villin_headpiece"/>
</dbReference>
<name>A0A835JCF9_9ROSI</name>
<dbReference type="GO" id="GO:0003779">
    <property type="term" value="F:actin binding"/>
    <property type="evidence" value="ECO:0007669"/>
    <property type="project" value="InterPro"/>
</dbReference>
<evidence type="ECO:0000313" key="2">
    <source>
        <dbReference type="EMBL" id="KAF9667588.1"/>
    </source>
</evidence>
<gene>
    <name evidence="2" type="ORF">SADUNF_Sadunf15G0039000</name>
</gene>
<dbReference type="GO" id="GO:0007010">
    <property type="term" value="P:cytoskeleton organization"/>
    <property type="evidence" value="ECO:0007669"/>
    <property type="project" value="InterPro"/>
</dbReference>
<dbReference type="GO" id="GO:0030246">
    <property type="term" value="F:carbohydrate binding"/>
    <property type="evidence" value="ECO:0007669"/>
    <property type="project" value="InterPro"/>
</dbReference>
<evidence type="ECO:0000313" key="3">
    <source>
        <dbReference type="Proteomes" id="UP000657918"/>
    </source>
</evidence>
<keyword evidence="3" id="KW-1185">Reference proteome</keyword>
<organism evidence="2 3">
    <name type="scientific">Salix dunnii</name>
    <dbReference type="NCBI Taxonomy" id="1413687"/>
    <lineage>
        <taxon>Eukaryota</taxon>
        <taxon>Viridiplantae</taxon>
        <taxon>Streptophyta</taxon>
        <taxon>Embryophyta</taxon>
        <taxon>Tracheophyta</taxon>
        <taxon>Spermatophyta</taxon>
        <taxon>Magnoliopsida</taxon>
        <taxon>eudicotyledons</taxon>
        <taxon>Gunneridae</taxon>
        <taxon>Pentapetalae</taxon>
        <taxon>rosids</taxon>
        <taxon>fabids</taxon>
        <taxon>Malpighiales</taxon>
        <taxon>Salicaceae</taxon>
        <taxon>Saliceae</taxon>
        <taxon>Salix</taxon>
    </lineage>
</organism>
<dbReference type="PANTHER" id="PTHR11122">
    <property type="entry name" value="APOSPORY-ASSOCIATED PROTEIN C-RELATED"/>
    <property type="match status" value="1"/>
</dbReference>
<accession>A0A835JCF9</accession>
<evidence type="ECO:0000259" key="1">
    <source>
        <dbReference type="SMART" id="SM00153"/>
    </source>
</evidence>
<dbReference type="GO" id="GO:0005975">
    <property type="term" value="P:carbohydrate metabolic process"/>
    <property type="evidence" value="ECO:0007669"/>
    <property type="project" value="InterPro"/>
</dbReference>
<sequence length="349" mass="39916">MKEMCSVCLGIQVVYLNGAHMTSWKNDHGEELLLLAVRQYSNLQRQFVEALGTGGYAEVASQMKSLNLLSLCSLFGNIGSRVALGTGRDLMLTSRIRNTIADGKPFTFTFVYHTSFSVLNIRQYSNLQRQFVEAFQYALKLFFFLFQLASSLLRNLSCNLQFGSHDSLEQHGFAWNRFWSIDTDPPPFPLNSKSFIDLILKPLEDDMQNWSRRNTNANGKPLTFTFAYHTYFSASDIRTPVSHGGRSNVPNKSQRSRNLPVEFREKFGMAKDVFYKLPKWKQNKLKMALDFDFEQSRAVDFERKLIVGETNSTIGVKRGRRARGMQSLDNKKRKTNVHLTSMGISVQIP</sequence>
<proteinExistence type="predicted"/>
<dbReference type="AlphaFoldDB" id="A0A835JCF9"/>
<reference evidence="2 3" key="1">
    <citation type="submission" date="2020-10" db="EMBL/GenBank/DDBJ databases">
        <title>Plant Genome Project.</title>
        <authorList>
            <person name="Zhang R.-G."/>
        </authorList>
    </citation>
    <scope>NUCLEOTIDE SEQUENCE [LARGE SCALE GENOMIC DNA]</scope>
    <source>
        <strain evidence="2">FAFU-HL-1</strain>
        <tissue evidence="2">Leaf</tissue>
    </source>
</reference>
<comment type="caution">
    <text evidence="2">The sequence shown here is derived from an EMBL/GenBank/DDBJ whole genome shotgun (WGS) entry which is preliminary data.</text>
</comment>
<protein>
    <recommendedName>
        <fullName evidence="1">HP domain-containing protein</fullName>
    </recommendedName>
</protein>
<dbReference type="OrthoDB" id="1659429at2759"/>
<dbReference type="SUPFAM" id="SSF47050">
    <property type="entry name" value="VHP, Villin headpiece domain"/>
    <property type="match status" value="1"/>
</dbReference>
<dbReference type="GO" id="GO:0005737">
    <property type="term" value="C:cytoplasm"/>
    <property type="evidence" value="ECO:0007669"/>
    <property type="project" value="TreeGrafter"/>
</dbReference>
<dbReference type="SUPFAM" id="SSF74650">
    <property type="entry name" value="Galactose mutarotase-like"/>
    <property type="match status" value="1"/>
</dbReference>
<dbReference type="InterPro" id="IPR011013">
    <property type="entry name" value="Gal_mutarotase_sf_dom"/>
</dbReference>
<dbReference type="Gene3D" id="1.10.950.10">
    <property type="entry name" value="Villin headpiece domain"/>
    <property type="match status" value="1"/>
</dbReference>
<dbReference type="Pfam" id="PF02209">
    <property type="entry name" value="VHP"/>
    <property type="match status" value="1"/>
</dbReference>
<dbReference type="InterPro" id="IPR036886">
    <property type="entry name" value="Villin_headpiece_dom_sf"/>
</dbReference>
<dbReference type="PANTHER" id="PTHR11122:SF13">
    <property type="entry name" value="GLUCOSE-6-PHOSPHATE 1-EPIMERASE"/>
    <property type="match status" value="1"/>
</dbReference>
<dbReference type="GO" id="GO:0047938">
    <property type="term" value="F:glucose-6-phosphate 1-epimerase activity"/>
    <property type="evidence" value="ECO:0007669"/>
    <property type="project" value="TreeGrafter"/>
</dbReference>